<gene>
    <name evidence="1" type="ORF">ORAREDHAP_LOCUS47502</name>
</gene>
<proteinExistence type="predicted"/>
<dbReference type="AlphaFoldDB" id="A0A6J5Y8B2"/>
<reference evidence="2" key="1">
    <citation type="journal article" date="2020" name="Genome Biol.">
        <title>Gamete binning: chromosome-level and haplotype-resolved genome assembly enabled by high-throughput single-cell sequencing of gamete genomes.</title>
        <authorList>
            <person name="Campoy J.A."/>
            <person name="Sun H."/>
            <person name="Goel M."/>
            <person name="Jiao W.-B."/>
            <person name="Folz-Donahue K."/>
            <person name="Wang N."/>
            <person name="Rubio M."/>
            <person name="Liu C."/>
            <person name="Kukat C."/>
            <person name="Ruiz D."/>
            <person name="Huettel B."/>
            <person name="Schneeberger K."/>
        </authorList>
    </citation>
    <scope>NUCLEOTIDE SEQUENCE [LARGE SCALE GENOMIC DNA]</scope>
    <source>
        <strain evidence="2">cv. Rojo Pasion</strain>
    </source>
</reference>
<evidence type="ECO:0000313" key="2">
    <source>
        <dbReference type="Proteomes" id="UP000507245"/>
    </source>
</evidence>
<dbReference type="Proteomes" id="UP000507245">
    <property type="component" value="Unassembled WGS sequence"/>
</dbReference>
<dbReference type="EMBL" id="CAEKKB010000008">
    <property type="protein sequence ID" value="CAB4319814.1"/>
    <property type="molecule type" value="Genomic_DNA"/>
</dbReference>
<organism evidence="1 2">
    <name type="scientific">Prunus armeniaca</name>
    <name type="common">Apricot</name>
    <name type="synonym">Armeniaca vulgaris</name>
    <dbReference type="NCBI Taxonomy" id="36596"/>
    <lineage>
        <taxon>Eukaryota</taxon>
        <taxon>Viridiplantae</taxon>
        <taxon>Streptophyta</taxon>
        <taxon>Embryophyta</taxon>
        <taxon>Tracheophyta</taxon>
        <taxon>Spermatophyta</taxon>
        <taxon>Magnoliopsida</taxon>
        <taxon>eudicotyledons</taxon>
        <taxon>Gunneridae</taxon>
        <taxon>Pentapetalae</taxon>
        <taxon>rosids</taxon>
        <taxon>fabids</taxon>
        <taxon>Rosales</taxon>
        <taxon>Rosaceae</taxon>
        <taxon>Amygdaloideae</taxon>
        <taxon>Amygdaleae</taxon>
        <taxon>Prunus</taxon>
    </lineage>
</organism>
<protein>
    <submittedName>
        <fullName evidence="1">Uncharacterized protein</fullName>
    </submittedName>
</protein>
<name>A0A6J5Y8B2_PRUAR</name>
<keyword evidence="2" id="KW-1185">Reference proteome</keyword>
<accession>A0A6J5Y8B2</accession>
<evidence type="ECO:0000313" key="1">
    <source>
        <dbReference type="EMBL" id="CAB4319814.1"/>
    </source>
</evidence>
<sequence>MLHVFIDAQLQVILPINSSSPPNNGPLQQASHFTSVTSQSYLVQSVHPMTTRLKDGTISRKYYSNVAHYTQSVDHSFSGVTCIAHITDTSEPSYFRLVASKPH</sequence>